<feature type="region of interest" description="Disordered" evidence="1">
    <location>
        <begin position="429"/>
        <end position="453"/>
    </location>
</feature>
<proteinExistence type="predicted"/>
<keyword evidence="3" id="KW-1185">Reference proteome</keyword>
<sequence>MFSLQDISTGCLEIESLSNKGDCDEDDSLSIHSDGQTDNMSEEFPLDNKVTLRLKMGEDKTTENCDTTTRSNVDNHDRVSISRQADTRVSEYNSRVKLPKDNMGSSSEAAGEQLMKVYTIASKLHENESHEALCSPSATFSLERKMNPRALDREVYASDVTSRHIAQPTRLIEGCLDNQTSIYQTVSFVPMVSTRAFVPFQDINAYNDTHRSLTSYEMSIQRKPGCNCPCHISTSPHVLASEVKIQRPSVIMVPAKRDDKISDASSKQVDAVAPRSYMLKQANLPSVQRHEIHELAESDSSDDDEDGEREKYFRVSLDGTTARFKLTREDWERIPINTFPSGGRLLSGDWTRIFLQKVKESNPWCSLRFKNNHVRSENSRKIHSAVFFRGGAECKRPECNVKVRFVIRKEMGKHVDVTYVGNVCHSANPGVSSARKRRQVHSSRSPSYLHGSG</sequence>
<evidence type="ECO:0000256" key="1">
    <source>
        <dbReference type="SAM" id="MobiDB-lite"/>
    </source>
</evidence>
<name>A0AAD9QTS9_ACRCE</name>
<evidence type="ECO:0000313" key="3">
    <source>
        <dbReference type="Proteomes" id="UP001249851"/>
    </source>
</evidence>
<gene>
    <name evidence="2" type="ORF">P5673_008712</name>
</gene>
<reference evidence="2" key="2">
    <citation type="journal article" date="2023" name="Science">
        <title>Genomic signatures of disease resistance in endangered staghorn corals.</title>
        <authorList>
            <person name="Vollmer S.V."/>
            <person name="Selwyn J.D."/>
            <person name="Despard B.A."/>
            <person name="Roesel C.L."/>
        </authorList>
    </citation>
    <scope>NUCLEOTIDE SEQUENCE</scope>
    <source>
        <strain evidence="2">K2</strain>
    </source>
</reference>
<dbReference type="EMBL" id="JARQWQ010000015">
    <property type="protein sequence ID" value="KAK2566950.1"/>
    <property type="molecule type" value="Genomic_DNA"/>
</dbReference>
<dbReference type="AlphaFoldDB" id="A0AAD9QTS9"/>
<protein>
    <submittedName>
        <fullName evidence="2">Uncharacterized protein</fullName>
    </submittedName>
</protein>
<feature type="region of interest" description="Disordered" evidence="1">
    <location>
        <begin position="18"/>
        <end position="44"/>
    </location>
</feature>
<reference evidence="2" key="1">
    <citation type="journal article" date="2023" name="G3 (Bethesda)">
        <title>Whole genome assembly and annotation of the endangered Caribbean coral Acropora cervicornis.</title>
        <authorList>
            <person name="Selwyn J.D."/>
            <person name="Vollmer S.V."/>
        </authorList>
    </citation>
    <scope>NUCLEOTIDE SEQUENCE</scope>
    <source>
        <strain evidence="2">K2</strain>
    </source>
</reference>
<feature type="compositionally biased region" description="Polar residues" evidence="1">
    <location>
        <begin position="30"/>
        <end position="39"/>
    </location>
</feature>
<organism evidence="2 3">
    <name type="scientific">Acropora cervicornis</name>
    <name type="common">Staghorn coral</name>
    <dbReference type="NCBI Taxonomy" id="6130"/>
    <lineage>
        <taxon>Eukaryota</taxon>
        <taxon>Metazoa</taxon>
        <taxon>Cnidaria</taxon>
        <taxon>Anthozoa</taxon>
        <taxon>Hexacorallia</taxon>
        <taxon>Scleractinia</taxon>
        <taxon>Astrocoeniina</taxon>
        <taxon>Acroporidae</taxon>
        <taxon>Acropora</taxon>
    </lineage>
</organism>
<dbReference type="Proteomes" id="UP001249851">
    <property type="component" value="Unassembled WGS sequence"/>
</dbReference>
<evidence type="ECO:0000313" key="2">
    <source>
        <dbReference type="EMBL" id="KAK2566950.1"/>
    </source>
</evidence>
<comment type="caution">
    <text evidence="2">The sequence shown here is derived from an EMBL/GenBank/DDBJ whole genome shotgun (WGS) entry which is preliminary data.</text>
</comment>
<accession>A0AAD9QTS9</accession>